<dbReference type="PANTHER" id="PTHR34846">
    <property type="entry name" value="4-CARBOXYMUCONOLACTONE DECARBOXYLASE FAMILY PROTEIN (AFU_ORTHOLOGUE AFUA_6G11590)"/>
    <property type="match status" value="1"/>
</dbReference>
<dbReference type="Proteomes" id="UP000555448">
    <property type="component" value="Unassembled WGS sequence"/>
</dbReference>
<organism evidence="2 3">
    <name type="scientific">Novosphingobium chloroacetimidivorans</name>
    <dbReference type="NCBI Taxonomy" id="1428314"/>
    <lineage>
        <taxon>Bacteria</taxon>
        <taxon>Pseudomonadati</taxon>
        <taxon>Pseudomonadota</taxon>
        <taxon>Alphaproteobacteria</taxon>
        <taxon>Sphingomonadales</taxon>
        <taxon>Sphingomonadaceae</taxon>
        <taxon>Novosphingobium</taxon>
    </lineage>
</organism>
<proteinExistence type="predicted"/>
<evidence type="ECO:0000313" key="3">
    <source>
        <dbReference type="Proteomes" id="UP000555448"/>
    </source>
</evidence>
<name>A0A7W7K9M2_9SPHN</name>
<dbReference type="GO" id="GO:0051920">
    <property type="term" value="F:peroxiredoxin activity"/>
    <property type="evidence" value="ECO:0007669"/>
    <property type="project" value="InterPro"/>
</dbReference>
<dbReference type="Pfam" id="PF02627">
    <property type="entry name" value="CMD"/>
    <property type="match status" value="1"/>
</dbReference>
<protein>
    <submittedName>
        <fullName evidence="2">Alkylhydroperoxidase family enzyme</fullName>
    </submittedName>
</protein>
<comment type="caution">
    <text evidence="2">The sequence shown here is derived from an EMBL/GenBank/DDBJ whole genome shotgun (WGS) entry which is preliminary data.</text>
</comment>
<keyword evidence="2" id="KW-0560">Oxidoreductase</keyword>
<gene>
    <name evidence="2" type="ORF">HNO88_002071</name>
</gene>
<keyword evidence="3" id="KW-1185">Reference proteome</keyword>
<dbReference type="Gene3D" id="1.20.1290.10">
    <property type="entry name" value="AhpD-like"/>
    <property type="match status" value="1"/>
</dbReference>
<dbReference type="AlphaFoldDB" id="A0A7W7K9M2"/>
<keyword evidence="2" id="KW-0575">Peroxidase</keyword>
<dbReference type="InterPro" id="IPR003779">
    <property type="entry name" value="CMD-like"/>
</dbReference>
<feature type="domain" description="Carboxymuconolactone decarboxylase-like" evidence="1">
    <location>
        <begin position="73"/>
        <end position="140"/>
    </location>
</feature>
<reference evidence="2 3" key="1">
    <citation type="submission" date="2020-08" db="EMBL/GenBank/DDBJ databases">
        <title>Functional genomics of gut bacteria from endangered species of beetles.</title>
        <authorList>
            <person name="Carlos-Shanley C."/>
        </authorList>
    </citation>
    <scope>NUCLEOTIDE SEQUENCE [LARGE SCALE GENOMIC DNA]</scope>
    <source>
        <strain evidence="2 3">S00245</strain>
    </source>
</reference>
<dbReference type="EMBL" id="JACHLR010000007">
    <property type="protein sequence ID" value="MBB4858745.1"/>
    <property type="molecule type" value="Genomic_DNA"/>
</dbReference>
<sequence>MLGQPPRIAPVDRQVAAAQVQETTRQLIVGVGGPADMPLPPVDAIPEIMFTLCRFPTLWQAVMDVTVPLQGPASTLPPRDRKLAILRTGWLCAAPYEFGEHVAQAKRLGFSEDEIEATTTGSIAARWDEHERAILKAVEELHENAMVSDRTWNRLAQRFDEQQMFELLILIGQFTATAYFQNSLRLRLEANNAGLAAR</sequence>
<dbReference type="RefSeq" id="WP_184244677.1">
    <property type="nucleotide sequence ID" value="NZ_JACHLR010000007.1"/>
</dbReference>
<dbReference type="SUPFAM" id="SSF69118">
    <property type="entry name" value="AhpD-like"/>
    <property type="match status" value="1"/>
</dbReference>
<evidence type="ECO:0000259" key="1">
    <source>
        <dbReference type="Pfam" id="PF02627"/>
    </source>
</evidence>
<dbReference type="PANTHER" id="PTHR34846:SF5">
    <property type="entry name" value="CARBOXYMUCONOLACTONE DECARBOXYLASE-LIKE DOMAIN-CONTAINING PROTEIN"/>
    <property type="match status" value="1"/>
</dbReference>
<evidence type="ECO:0000313" key="2">
    <source>
        <dbReference type="EMBL" id="MBB4858745.1"/>
    </source>
</evidence>
<accession>A0A7W7K9M2</accession>
<dbReference type="InterPro" id="IPR029032">
    <property type="entry name" value="AhpD-like"/>
</dbReference>